<dbReference type="Gene3D" id="3.30.160.60">
    <property type="entry name" value="Classic Zinc Finger"/>
    <property type="match status" value="1"/>
</dbReference>
<sequence>MVDNSIWQCTNLPEPDNEVTHYYGSPFDPELGLEGNRIVDFGMGSDTTTIEDSAKTYGIELLHERLCCQPSRRLGQVIEDDAGSREQGGIFLTGDPGSISIYGNEENVNNIPEDDLNESMSMSGFQVPDTQLTVGQAIDPSLLLAPLKVTRKRKFKYICESCQEPFSNKRHHGTHAKKEHEARVYLCDCGASLSRDDALIYHRNTRRHRRYLAEL</sequence>
<dbReference type="Proteomes" id="UP000015100">
    <property type="component" value="Unassembled WGS sequence"/>
</dbReference>
<keyword evidence="3" id="KW-1185">Reference proteome</keyword>
<protein>
    <recommendedName>
        <fullName evidence="1">C2H2-type domain-containing protein</fullName>
    </recommendedName>
</protein>
<reference evidence="2 3" key="1">
    <citation type="journal article" date="2013" name="PLoS Genet.">
        <title>Genomic mechanisms accounting for the adaptation to parasitism in nematode-trapping fungi.</title>
        <authorList>
            <person name="Meerupati T."/>
            <person name="Andersson K.M."/>
            <person name="Friman E."/>
            <person name="Kumar D."/>
            <person name="Tunlid A."/>
            <person name="Ahren D."/>
        </authorList>
    </citation>
    <scope>NUCLEOTIDE SEQUENCE [LARGE SCALE GENOMIC DNA]</scope>
    <source>
        <strain evidence="2 3">CBS 200.50</strain>
    </source>
</reference>
<dbReference type="EMBL" id="AQGS01000464">
    <property type="protein sequence ID" value="EPS39652.1"/>
    <property type="molecule type" value="Genomic_DNA"/>
</dbReference>
<dbReference type="HOGENOM" id="CLU_1283213_0_0_1"/>
<gene>
    <name evidence="2" type="ORF">H072_6594</name>
</gene>
<dbReference type="InterPro" id="IPR013087">
    <property type="entry name" value="Znf_C2H2_type"/>
</dbReference>
<comment type="caution">
    <text evidence="2">The sequence shown here is derived from an EMBL/GenBank/DDBJ whole genome shotgun (WGS) entry which is preliminary data.</text>
</comment>
<name>S8BWF7_DACHA</name>
<evidence type="ECO:0000313" key="3">
    <source>
        <dbReference type="Proteomes" id="UP000015100"/>
    </source>
</evidence>
<reference evidence="3" key="2">
    <citation type="submission" date="2013-04" db="EMBL/GenBank/DDBJ databases">
        <title>Genomic mechanisms accounting for the adaptation to parasitism in nematode-trapping fungi.</title>
        <authorList>
            <person name="Ahren D.G."/>
        </authorList>
    </citation>
    <scope>NUCLEOTIDE SEQUENCE [LARGE SCALE GENOMIC DNA]</scope>
    <source>
        <strain evidence="3">CBS 200.50</strain>
    </source>
</reference>
<proteinExistence type="predicted"/>
<organism evidence="2 3">
    <name type="scientific">Dactylellina haptotyla (strain CBS 200.50)</name>
    <name type="common">Nematode-trapping fungus</name>
    <name type="synonym">Monacrosporium haptotylum</name>
    <dbReference type="NCBI Taxonomy" id="1284197"/>
    <lineage>
        <taxon>Eukaryota</taxon>
        <taxon>Fungi</taxon>
        <taxon>Dikarya</taxon>
        <taxon>Ascomycota</taxon>
        <taxon>Pezizomycotina</taxon>
        <taxon>Orbiliomycetes</taxon>
        <taxon>Orbiliales</taxon>
        <taxon>Orbiliaceae</taxon>
        <taxon>Dactylellina</taxon>
    </lineage>
</organism>
<evidence type="ECO:0000313" key="2">
    <source>
        <dbReference type="EMBL" id="EPS39652.1"/>
    </source>
</evidence>
<dbReference type="AlphaFoldDB" id="S8BWF7"/>
<feature type="domain" description="C2H2-type" evidence="1">
    <location>
        <begin position="159"/>
        <end position="180"/>
    </location>
</feature>
<evidence type="ECO:0000259" key="1">
    <source>
        <dbReference type="PROSITE" id="PS00028"/>
    </source>
</evidence>
<dbReference type="PROSITE" id="PS00028">
    <property type="entry name" value="ZINC_FINGER_C2H2_1"/>
    <property type="match status" value="1"/>
</dbReference>
<accession>S8BWF7</accession>